<dbReference type="GeneID" id="106458118"/>
<evidence type="ECO:0000313" key="11">
    <source>
        <dbReference type="RefSeq" id="XP_022239962.1"/>
    </source>
</evidence>
<accession>A0ABM1B1R1</accession>
<evidence type="ECO:0000313" key="10">
    <source>
        <dbReference type="RefSeq" id="XP_013773029.1"/>
    </source>
</evidence>
<dbReference type="PRINTS" id="PR01908">
    <property type="entry name" value="ADSPHPHTASE"/>
</dbReference>
<evidence type="ECO:0000256" key="6">
    <source>
        <dbReference type="RuleBase" id="RU366038"/>
    </source>
</evidence>
<dbReference type="PROSITE" id="PS00383">
    <property type="entry name" value="TYR_PHOSPHATASE_1"/>
    <property type="match status" value="1"/>
</dbReference>
<name>A0ABM1B1R1_LIMPO</name>
<dbReference type="EC" id="3.1.3.16" evidence="6"/>
<gene>
    <name evidence="10 11 12 13" type="primary">LOC106458118</name>
</gene>
<evidence type="ECO:0000313" key="13">
    <source>
        <dbReference type="RefSeq" id="XP_022239964.1"/>
    </source>
</evidence>
<evidence type="ECO:0000256" key="5">
    <source>
        <dbReference type="ARBA" id="ARBA00048336"/>
    </source>
</evidence>
<feature type="domain" description="Tyrosine specific protein phosphatases" evidence="8">
    <location>
        <begin position="108"/>
        <end position="166"/>
    </location>
</feature>
<evidence type="ECO:0000256" key="2">
    <source>
        <dbReference type="ARBA" id="ARBA00022801"/>
    </source>
</evidence>
<evidence type="ECO:0000313" key="12">
    <source>
        <dbReference type="RefSeq" id="XP_022239963.1"/>
    </source>
</evidence>
<keyword evidence="2 6" id="KW-0378">Hydrolase</keyword>
<dbReference type="Pfam" id="PF00782">
    <property type="entry name" value="DSPc"/>
    <property type="match status" value="1"/>
</dbReference>
<dbReference type="SUPFAM" id="SSF52799">
    <property type="entry name" value="(Phosphotyrosine protein) phosphatases II"/>
    <property type="match status" value="1"/>
</dbReference>
<comment type="function">
    <text evidence="6">Dual specificity phosphatase able to dephosphorylate phosphotyrosine, phosphoserine and phosphothreonine residues, with a preference for phosphotyrosine as a substrate.</text>
</comment>
<evidence type="ECO:0000259" key="7">
    <source>
        <dbReference type="PROSITE" id="PS50054"/>
    </source>
</evidence>
<protein>
    <recommendedName>
        <fullName evidence="6">Dual specificity protein phosphatase</fullName>
        <ecNumber evidence="6">3.1.3.16</ecNumber>
        <ecNumber evidence="6">3.1.3.48</ecNumber>
    </recommendedName>
</protein>
<dbReference type="Proteomes" id="UP000694941">
    <property type="component" value="Unplaced"/>
</dbReference>
<dbReference type="RefSeq" id="XP_013773029.1">
    <property type="nucleotide sequence ID" value="XM_013917575.2"/>
</dbReference>
<dbReference type="EC" id="3.1.3.48" evidence="6"/>
<evidence type="ECO:0000313" key="9">
    <source>
        <dbReference type="Proteomes" id="UP000694941"/>
    </source>
</evidence>
<dbReference type="RefSeq" id="XP_022239963.1">
    <property type="nucleotide sequence ID" value="XM_022384255.1"/>
</dbReference>
<dbReference type="RefSeq" id="XP_022239962.1">
    <property type="nucleotide sequence ID" value="XM_022384254.1"/>
</dbReference>
<dbReference type="InterPro" id="IPR016130">
    <property type="entry name" value="Tyr_Pase_AS"/>
</dbReference>
<feature type="domain" description="Tyrosine-protein phosphatase" evidence="7">
    <location>
        <begin position="36"/>
        <end position="187"/>
    </location>
</feature>
<dbReference type="InterPro" id="IPR020422">
    <property type="entry name" value="TYR_PHOSPHATASE_DUAL_dom"/>
</dbReference>
<evidence type="ECO:0000256" key="3">
    <source>
        <dbReference type="ARBA" id="ARBA00022912"/>
    </source>
</evidence>
<organism evidence="9 10">
    <name type="scientific">Limulus polyphemus</name>
    <name type="common">Atlantic horseshoe crab</name>
    <dbReference type="NCBI Taxonomy" id="6850"/>
    <lineage>
        <taxon>Eukaryota</taxon>
        <taxon>Metazoa</taxon>
        <taxon>Ecdysozoa</taxon>
        <taxon>Arthropoda</taxon>
        <taxon>Chelicerata</taxon>
        <taxon>Merostomata</taxon>
        <taxon>Xiphosura</taxon>
        <taxon>Limulidae</taxon>
        <taxon>Limulus</taxon>
    </lineage>
</organism>
<dbReference type="PANTHER" id="PTHR45682">
    <property type="entry name" value="AGAP008228-PA"/>
    <property type="match status" value="1"/>
</dbReference>
<dbReference type="InterPro" id="IPR020405">
    <property type="entry name" value="Atypical_DUSP_subfamA"/>
</dbReference>
<keyword evidence="9" id="KW-1185">Reference proteome</keyword>
<dbReference type="PROSITE" id="PS50054">
    <property type="entry name" value="TYR_PHOSPHATASE_DUAL"/>
    <property type="match status" value="1"/>
</dbReference>
<comment type="catalytic activity">
    <reaction evidence="4 6">
        <text>O-phospho-L-seryl-[protein] + H2O = L-seryl-[protein] + phosphate</text>
        <dbReference type="Rhea" id="RHEA:20629"/>
        <dbReference type="Rhea" id="RHEA-COMP:9863"/>
        <dbReference type="Rhea" id="RHEA-COMP:11604"/>
        <dbReference type="ChEBI" id="CHEBI:15377"/>
        <dbReference type="ChEBI" id="CHEBI:29999"/>
        <dbReference type="ChEBI" id="CHEBI:43474"/>
        <dbReference type="ChEBI" id="CHEBI:83421"/>
        <dbReference type="EC" id="3.1.3.16"/>
    </reaction>
</comment>
<dbReference type="RefSeq" id="XP_022239964.1">
    <property type="nucleotide sequence ID" value="XM_022384256.1"/>
</dbReference>
<dbReference type="PROSITE" id="PS50056">
    <property type="entry name" value="TYR_PHOSPHATASE_2"/>
    <property type="match status" value="1"/>
</dbReference>
<dbReference type="CDD" id="cd14515">
    <property type="entry name" value="DUSP3-like"/>
    <property type="match status" value="1"/>
</dbReference>
<comment type="catalytic activity">
    <reaction evidence="6">
        <text>O-phospho-L-tyrosyl-[protein] + H2O = L-tyrosyl-[protein] + phosphate</text>
        <dbReference type="Rhea" id="RHEA:10684"/>
        <dbReference type="Rhea" id="RHEA-COMP:10136"/>
        <dbReference type="Rhea" id="RHEA-COMP:20101"/>
        <dbReference type="ChEBI" id="CHEBI:15377"/>
        <dbReference type="ChEBI" id="CHEBI:43474"/>
        <dbReference type="ChEBI" id="CHEBI:46858"/>
        <dbReference type="ChEBI" id="CHEBI:61978"/>
        <dbReference type="EC" id="3.1.3.48"/>
    </reaction>
</comment>
<proteinExistence type="inferred from homology"/>
<dbReference type="SMART" id="SM00195">
    <property type="entry name" value="DSPc"/>
    <property type="match status" value="1"/>
</dbReference>
<sequence>MTTTWWRQRPSLCTPDELKEIITAPSGGYYALPTDPYNEVYPNVYISDGTTALCTCVLRRLRVTYVLNAAQGKDKWFNLVNTSPAFYKDSGIQYMGVEAIDMNSFNLEPYFQEAADFIQKGLDSGGKVLVHCRQGISRSATLVLAFLMIKRHLTAQEAMRTVRSNREIIPNDGFLKQLCLLNDKLIKERRINGFISY</sequence>
<dbReference type="PANTHER" id="PTHR45682:SF1">
    <property type="entry name" value="DUAL SPECIFICITY PROTEIN PHOSPHATASE 3"/>
    <property type="match status" value="1"/>
</dbReference>
<dbReference type="Gene3D" id="3.90.190.10">
    <property type="entry name" value="Protein tyrosine phosphatase superfamily"/>
    <property type="match status" value="1"/>
</dbReference>
<evidence type="ECO:0000256" key="4">
    <source>
        <dbReference type="ARBA" id="ARBA00047761"/>
    </source>
</evidence>
<comment type="catalytic activity">
    <reaction evidence="5 6">
        <text>O-phospho-L-threonyl-[protein] + H2O = L-threonyl-[protein] + phosphate</text>
        <dbReference type="Rhea" id="RHEA:47004"/>
        <dbReference type="Rhea" id="RHEA-COMP:11060"/>
        <dbReference type="Rhea" id="RHEA-COMP:11605"/>
        <dbReference type="ChEBI" id="CHEBI:15377"/>
        <dbReference type="ChEBI" id="CHEBI:30013"/>
        <dbReference type="ChEBI" id="CHEBI:43474"/>
        <dbReference type="ChEBI" id="CHEBI:61977"/>
        <dbReference type="EC" id="3.1.3.16"/>
    </reaction>
</comment>
<dbReference type="PRINTS" id="PR01909">
    <property type="entry name" value="ADSPHPHTASEA"/>
</dbReference>
<dbReference type="InterPro" id="IPR000387">
    <property type="entry name" value="Tyr_Pase_dom"/>
</dbReference>
<evidence type="ECO:0000256" key="1">
    <source>
        <dbReference type="ARBA" id="ARBA00008601"/>
    </source>
</evidence>
<comment type="similarity">
    <text evidence="1 6">Belongs to the protein-tyrosine phosphatase family. Non-receptor class dual specificity subfamily.</text>
</comment>
<dbReference type="InterPro" id="IPR029021">
    <property type="entry name" value="Prot-tyrosine_phosphatase-like"/>
</dbReference>
<evidence type="ECO:0000259" key="8">
    <source>
        <dbReference type="PROSITE" id="PS50056"/>
    </source>
</evidence>
<dbReference type="InterPro" id="IPR000340">
    <property type="entry name" value="Dual-sp_phosphatase_cat-dom"/>
</dbReference>
<reference evidence="10 11" key="1">
    <citation type="submission" date="2025-05" db="UniProtKB">
        <authorList>
            <consortium name="RefSeq"/>
        </authorList>
    </citation>
    <scope>IDENTIFICATION</scope>
    <source>
        <tissue evidence="10 11">Muscle</tissue>
    </source>
</reference>
<keyword evidence="3 6" id="KW-0904">Protein phosphatase</keyword>